<dbReference type="Proteomes" id="UP000887572">
    <property type="component" value="Unplaced"/>
</dbReference>
<dbReference type="WBParaSite" id="Gr19_v10_g16548.t1">
    <property type="protein sequence ID" value="Gr19_v10_g16548.t1"/>
    <property type="gene ID" value="Gr19_v10_g16548"/>
</dbReference>
<keyword evidence="6" id="KW-1185">Reference proteome</keyword>
<comment type="subcellular location">
    <subcellularLocation>
        <location evidence="1">Membrane</location>
        <topology evidence="1">Multi-pass membrane protein</topology>
    </subcellularLocation>
</comment>
<keyword evidence="2 5" id="KW-0812">Transmembrane</keyword>
<proteinExistence type="predicted"/>
<dbReference type="PANTHER" id="PTHR10671">
    <property type="entry name" value="EPITHELIAL MEMBRANE PROTEIN-RELATED"/>
    <property type="match status" value="1"/>
</dbReference>
<keyword evidence="3 5" id="KW-1133">Transmembrane helix</keyword>
<feature type="transmembrane region" description="Helical" evidence="5">
    <location>
        <begin position="34"/>
        <end position="54"/>
    </location>
</feature>
<name>A0A914HFQ1_GLORO</name>
<accession>A0A914HFQ1</accession>
<dbReference type="FunFam" id="1.20.140.150:FF:000054">
    <property type="entry name" value="Protein CBG14510"/>
    <property type="match status" value="1"/>
</dbReference>
<evidence type="ECO:0000256" key="4">
    <source>
        <dbReference type="ARBA" id="ARBA00023136"/>
    </source>
</evidence>
<dbReference type="AlphaFoldDB" id="A0A914HFQ1"/>
<feature type="transmembrane region" description="Helical" evidence="5">
    <location>
        <begin position="151"/>
        <end position="171"/>
    </location>
</feature>
<dbReference type="Pfam" id="PF13903">
    <property type="entry name" value="Claudin_2"/>
    <property type="match status" value="1"/>
</dbReference>
<evidence type="ECO:0000256" key="3">
    <source>
        <dbReference type="ARBA" id="ARBA00022989"/>
    </source>
</evidence>
<reference evidence="7" key="1">
    <citation type="submission" date="2022-11" db="UniProtKB">
        <authorList>
            <consortium name="WormBaseParasite"/>
        </authorList>
    </citation>
    <scope>IDENTIFICATION</scope>
</reference>
<evidence type="ECO:0000256" key="1">
    <source>
        <dbReference type="ARBA" id="ARBA00004141"/>
    </source>
</evidence>
<dbReference type="GO" id="GO:0005886">
    <property type="term" value="C:plasma membrane"/>
    <property type="evidence" value="ECO:0007669"/>
    <property type="project" value="TreeGrafter"/>
</dbReference>
<evidence type="ECO:0000313" key="7">
    <source>
        <dbReference type="WBParaSite" id="Gr19_v10_g16548.t1"/>
    </source>
</evidence>
<evidence type="ECO:0000313" key="6">
    <source>
        <dbReference type="Proteomes" id="UP000887572"/>
    </source>
</evidence>
<feature type="transmembrane region" description="Helical" evidence="5">
    <location>
        <begin position="201"/>
        <end position="221"/>
    </location>
</feature>
<dbReference type="InterPro" id="IPR004031">
    <property type="entry name" value="PMP22/EMP/MP20/Claudin"/>
</dbReference>
<dbReference type="PANTHER" id="PTHR10671:SF82">
    <property type="entry name" value="GH19567P"/>
    <property type="match status" value="1"/>
</dbReference>
<feature type="transmembrane region" description="Helical" evidence="5">
    <location>
        <begin position="120"/>
        <end position="139"/>
    </location>
</feature>
<protein>
    <submittedName>
        <fullName evidence="7">Uncharacterized protein</fullName>
    </submittedName>
</protein>
<evidence type="ECO:0000256" key="2">
    <source>
        <dbReference type="ARBA" id="ARBA00022692"/>
    </source>
</evidence>
<organism evidence="6 7">
    <name type="scientific">Globodera rostochiensis</name>
    <name type="common">Golden nematode worm</name>
    <name type="synonym">Heterodera rostochiensis</name>
    <dbReference type="NCBI Taxonomy" id="31243"/>
    <lineage>
        <taxon>Eukaryota</taxon>
        <taxon>Metazoa</taxon>
        <taxon>Ecdysozoa</taxon>
        <taxon>Nematoda</taxon>
        <taxon>Chromadorea</taxon>
        <taxon>Rhabditida</taxon>
        <taxon>Tylenchina</taxon>
        <taxon>Tylenchomorpha</taxon>
        <taxon>Tylenchoidea</taxon>
        <taxon>Heteroderidae</taxon>
        <taxon>Heteroderinae</taxon>
        <taxon>Globodera</taxon>
    </lineage>
</organism>
<sequence>MHYLLESAEKTVDCRGSQVINEHEYKRVLRQRRLMAVATFGTFFGILLLIIAILTPKWATIEFVNKRNERVNVQLGVWGEYRSVNTSNKVEWISHFPEPDSDRFSRLAGVYLKHYYRVQAAFSVIALAIMLFGNGMAIYTFSHHRYMFKRMVGLLFMIIAMCTIVTIEVLINSVNEWNLEVVEKSHMPGNWDYSSGQRYGYPVYMAWTVVALYLLGMFAFFHASHKQKGNRAATNEFEIEDRPVHIGRL</sequence>
<dbReference type="InterPro" id="IPR050579">
    <property type="entry name" value="PMP-22/EMP/MP20-like"/>
</dbReference>
<evidence type="ECO:0000256" key="5">
    <source>
        <dbReference type="SAM" id="Phobius"/>
    </source>
</evidence>
<keyword evidence="4 5" id="KW-0472">Membrane</keyword>
<dbReference type="Gene3D" id="1.20.140.150">
    <property type="match status" value="1"/>
</dbReference>